<accession>A0A1F7I981</accession>
<comment type="caution">
    <text evidence="1">The sequence shown here is derived from an EMBL/GenBank/DDBJ whole genome shotgun (WGS) entry which is preliminary data.</text>
</comment>
<evidence type="ECO:0000313" key="2">
    <source>
        <dbReference type="Proteomes" id="UP000177698"/>
    </source>
</evidence>
<dbReference type="CDD" id="cd09854">
    <property type="entry name" value="PIN_VapC-like"/>
    <property type="match status" value="1"/>
</dbReference>
<organism evidence="1 2">
    <name type="scientific">Candidatus Roizmanbacteria bacterium RIFCSPLOWO2_01_FULL_37_12</name>
    <dbReference type="NCBI Taxonomy" id="1802056"/>
    <lineage>
        <taxon>Bacteria</taxon>
        <taxon>Candidatus Roizmaniibacteriota</taxon>
    </lineage>
</organism>
<name>A0A1F7I981_9BACT</name>
<gene>
    <name evidence="1" type="ORF">A2954_06710</name>
</gene>
<dbReference type="STRING" id="1802056.A2954_06710"/>
<dbReference type="AlphaFoldDB" id="A0A1F7I981"/>
<reference evidence="1 2" key="1">
    <citation type="journal article" date="2016" name="Nat. Commun.">
        <title>Thousands of microbial genomes shed light on interconnected biogeochemical processes in an aquifer system.</title>
        <authorList>
            <person name="Anantharaman K."/>
            <person name="Brown C.T."/>
            <person name="Hug L.A."/>
            <person name="Sharon I."/>
            <person name="Castelle C.J."/>
            <person name="Probst A.J."/>
            <person name="Thomas B.C."/>
            <person name="Singh A."/>
            <person name="Wilkins M.J."/>
            <person name="Karaoz U."/>
            <person name="Brodie E.L."/>
            <person name="Williams K.H."/>
            <person name="Hubbard S.S."/>
            <person name="Banfield J.F."/>
        </authorList>
    </citation>
    <scope>NUCLEOTIDE SEQUENCE [LARGE SCALE GENOMIC DNA]</scope>
</reference>
<evidence type="ECO:0008006" key="3">
    <source>
        <dbReference type="Google" id="ProtNLM"/>
    </source>
</evidence>
<dbReference type="EMBL" id="MGAG01000034">
    <property type="protein sequence ID" value="OGK39921.1"/>
    <property type="molecule type" value="Genomic_DNA"/>
</dbReference>
<dbReference type="SUPFAM" id="SSF88723">
    <property type="entry name" value="PIN domain-like"/>
    <property type="match status" value="1"/>
</dbReference>
<evidence type="ECO:0000313" key="1">
    <source>
        <dbReference type="EMBL" id="OGK39921.1"/>
    </source>
</evidence>
<dbReference type="Proteomes" id="UP000177698">
    <property type="component" value="Unassembled WGS sequence"/>
</dbReference>
<sequence>MKLFLDANVLYSASRSRLGASFGIFLLKNRYKIKLFSSQLALVEAERNISEKEEAFVIKNFYELIIEIKIVSVDKNKANQFYGKIIEEKDSPILFGAHQIKANFLITLDKKHFFTEKLKKEKLSFKIMSPGQFIMTLKKT</sequence>
<protein>
    <recommendedName>
        <fullName evidence="3">PIN domain-containing protein</fullName>
    </recommendedName>
</protein>
<proteinExistence type="predicted"/>
<dbReference type="InterPro" id="IPR029060">
    <property type="entry name" value="PIN-like_dom_sf"/>
</dbReference>